<comment type="caution">
    <text evidence="4">The sequence shown here is derived from an EMBL/GenBank/DDBJ whole genome shotgun (WGS) entry which is preliminary data.</text>
</comment>
<dbReference type="Proteomes" id="UP000078389">
    <property type="component" value="Unassembled WGS sequence"/>
</dbReference>
<dbReference type="RefSeq" id="WP_067453175.1">
    <property type="nucleotide sequence ID" value="NZ_LVVY01000068.1"/>
</dbReference>
<proteinExistence type="predicted"/>
<dbReference type="CDD" id="cd03801">
    <property type="entry name" value="GT4_PimA-like"/>
    <property type="match status" value="1"/>
</dbReference>
<keyword evidence="5" id="KW-1185">Reference proteome</keyword>
<dbReference type="SUPFAM" id="SSF53756">
    <property type="entry name" value="UDP-Glycosyltransferase/glycogen phosphorylase"/>
    <property type="match status" value="1"/>
</dbReference>
<evidence type="ECO:0000313" key="5">
    <source>
        <dbReference type="Proteomes" id="UP000078389"/>
    </source>
</evidence>
<protein>
    <recommendedName>
        <fullName evidence="3">Glycosyl transferase family 1 domain-containing protein</fullName>
    </recommendedName>
</protein>
<dbReference type="EMBL" id="LVVY01000068">
    <property type="protein sequence ID" value="OAM78573.1"/>
    <property type="molecule type" value="Genomic_DNA"/>
</dbReference>
<feature type="domain" description="Glycosyl transferase family 1" evidence="3">
    <location>
        <begin position="224"/>
        <end position="378"/>
    </location>
</feature>
<dbReference type="PANTHER" id="PTHR12526:SF510">
    <property type="entry name" value="D-INOSITOL 3-PHOSPHATE GLYCOSYLTRANSFERASE"/>
    <property type="match status" value="1"/>
</dbReference>
<dbReference type="STRING" id="1770058.A3840_05615"/>
<keyword evidence="1" id="KW-0328">Glycosyltransferase</keyword>
<accession>A0A178I0I0</accession>
<gene>
    <name evidence="4" type="ORF">A3840_05615</name>
</gene>
<dbReference type="Gene3D" id="3.40.50.2000">
    <property type="entry name" value="Glycogen Phosphorylase B"/>
    <property type="match status" value="2"/>
</dbReference>
<dbReference type="Pfam" id="PF00534">
    <property type="entry name" value="Glycos_transf_1"/>
    <property type="match status" value="1"/>
</dbReference>
<evidence type="ECO:0000256" key="1">
    <source>
        <dbReference type="ARBA" id="ARBA00022676"/>
    </source>
</evidence>
<reference evidence="4 5" key="1">
    <citation type="submission" date="2016-03" db="EMBL/GenBank/DDBJ databases">
        <title>Genome sequencing of Devosia sp. S37.</title>
        <authorList>
            <person name="Mohd Nor M."/>
        </authorList>
    </citation>
    <scope>NUCLEOTIDE SEQUENCE [LARGE SCALE GENOMIC DNA]</scope>
    <source>
        <strain evidence="4 5">S37</strain>
    </source>
</reference>
<dbReference type="AlphaFoldDB" id="A0A178I0I0"/>
<evidence type="ECO:0000313" key="4">
    <source>
        <dbReference type="EMBL" id="OAM78573.1"/>
    </source>
</evidence>
<evidence type="ECO:0000256" key="2">
    <source>
        <dbReference type="ARBA" id="ARBA00022679"/>
    </source>
</evidence>
<dbReference type="OrthoDB" id="9802525at2"/>
<sequence>MKVLLSAYACEPGKGSEPGVGWHWAIEIARLGHSVHVITRANNRPAIEAAIGAGGLPETLRFHYCDLGLRWIRLTKTWLQSPYLYYYFWQKTAADLAGALHAELGFDIVHHITFGSVRLPSRMGELGIPFWFGPLGGGETAPPNLRKHFPLRGRIADGLRDLSNWLIRFDPLMHRSFAAAERILLKTPDSLWCIPARYRHKCVATLEIGIDPSAIAVSGPRPAGRDKRVLFVGRHLYWKGMGLGLRAFALALQREPDLRLTMVGTGPETRRWQKLARDLGIAHAVAWRGWLDRAAVMKSYAEHDLFLFPSLHDSSGNVILEAAANGLPVLCFDLGGPGMIVDEAVGRRVSARGTEAEVVQRLADALRLLLAASPAPADLAHWAAQRTWRSVVTEIYAARPPMKA</sequence>
<dbReference type="PANTHER" id="PTHR12526">
    <property type="entry name" value="GLYCOSYLTRANSFERASE"/>
    <property type="match status" value="1"/>
</dbReference>
<dbReference type="GO" id="GO:0016757">
    <property type="term" value="F:glycosyltransferase activity"/>
    <property type="evidence" value="ECO:0007669"/>
    <property type="project" value="UniProtKB-KW"/>
</dbReference>
<dbReference type="InterPro" id="IPR001296">
    <property type="entry name" value="Glyco_trans_1"/>
</dbReference>
<evidence type="ECO:0000259" key="3">
    <source>
        <dbReference type="Pfam" id="PF00534"/>
    </source>
</evidence>
<name>A0A178I0I0_9HYPH</name>
<keyword evidence="2" id="KW-0808">Transferase</keyword>
<organism evidence="4 5">
    <name type="scientific">Devosia elaeis</name>
    <dbReference type="NCBI Taxonomy" id="1770058"/>
    <lineage>
        <taxon>Bacteria</taxon>
        <taxon>Pseudomonadati</taxon>
        <taxon>Pseudomonadota</taxon>
        <taxon>Alphaproteobacteria</taxon>
        <taxon>Hyphomicrobiales</taxon>
        <taxon>Devosiaceae</taxon>
        <taxon>Devosia</taxon>
    </lineage>
</organism>